<feature type="compositionally biased region" description="Low complexity" evidence="1">
    <location>
        <begin position="511"/>
        <end position="520"/>
    </location>
</feature>
<feature type="compositionally biased region" description="Polar residues" evidence="1">
    <location>
        <begin position="539"/>
        <end position="560"/>
    </location>
</feature>
<dbReference type="EMBL" id="AZHF01000005">
    <property type="protein sequence ID" value="OAA75442.1"/>
    <property type="molecule type" value="Genomic_DNA"/>
</dbReference>
<name>A0A162JYU0_CORDF</name>
<dbReference type="Pfam" id="PF06985">
    <property type="entry name" value="HET"/>
    <property type="match status" value="1"/>
</dbReference>
<gene>
    <name evidence="3" type="ORF">LEL_07430</name>
</gene>
<sequence>MKVVSVQSRTVVDVPDVAPPPYAILSHTRDAVDQKRPSQTNVSVGLGPDDDAPPHYYSSNPASPPIYTKSRPCAFSISTNKKTQSTLSREQLEQACEHARRCGVEYIWIAELCIDRTSSADLDDAVNGSRRRLRNSTVCFAYLHDLPAEVTTPDSDSSAWSRCRYWKRAWTLQELLLAPRVQFYDAYWNYRGDKDSPELAPLLSGITRIPRSVLLDSTTLSDVALAVRISWSVGRVAAREEDTAYALVAITEATLPVRYGEGAERAFIRLQEELLRDTRDGSLLAWRSARDGEVRGLLARSPSEFGHFAPAAAKELQRPWVFNGKVRFSSKGIELESRVCKGPGCVLLSIGQKRQDLGTSHSIAICFREWNGVYVRVTPASRVSSSALRCWRSIDVMRDVDDSHSLSLRNLFSSMPCRIEIAKRGGYDETWRQGRMPRVVQDAEEEGGVAQQQEEDLDTDMKMESDEVMLDLTPQKSHTPPSNHSDGSYVHVAMAGSWMPQDAHHTTFSPQQQQQHQQQHTQDHDTYSDICVDDDGISSADSDPGSMTSNSAGASASVSESDWDDDNSGRGHPYPTRPSGEVDEDDADALATETRSTTTLAADKDDDHPDSSSSLRNLVMQPAIREQVLQTSYERVRRWISTVCYIAPPEDRLPPRSRINSTAWFASPESLTLLNSTSGANAPREQTVRMFRPDGYFHLACPFFAADPEGHRSCVLEGRDLQNVAAVLRHIREHHPWRAYCARCHRDFDSPEVRDVHMAERSCEAVGYPAPQGDASRKGVSDDEVRQLRKMDLRHSHEGEAERWRRIYWELFPDLWYGDEEEYDEEGDEEEEGAEAKDQMVDEAALDDNMDGDENAILDEDCDPYLRTGNGYAVSLVHDFWAQHRRECVAAALEACGHDIDELHDDEALKALYQATLKDLISKIYHEYHLNGQAA</sequence>
<comment type="caution">
    <text evidence="3">The sequence shown here is derived from an EMBL/GenBank/DDBJ whole genome shotgun (WGS) entry which is preliminary data.</text>
</comment>
<evidence type="ECO:0000259" key="2">
    <source>
        <dbReference type="Pfam" id="PF06985"/>
    </source>
</evidence>
<organism evidence="3 4">
    <name type="scientific">Akanthomyces lecanii RCEF 1005</name>
    <dbReference type="NCBI Taxonomy" id="1081108"/>
    <lineage>
        <taxon>Eukaryota</taxon>
        <taxon>Fungi</taxon>
        <taxon>Dikarya</taxon>
        <taxon>Ascomycota</taxon>
        <taxon>Pezizomycotina</taxon>
        <taxon>Sordariomycetes</taxon>
        <taxon>Hypocreomycetidae</taxon>
        <taxon>Hypocreales</taxon>
        <taxon>Cordycipitaceae</taxon>
        <taxon>Akanthomyces</taxon>
        <taxon>Cordyceps confragosa</taxon>
    </lineage>
</organism>
<evidence type="ECO:0000313" key="4">
    <source>
        <dbReference type="Proteomes" id="UP000076881"/>
    </source>
</evidence>
<evidence type="ECO:0000256" key="1">
    <source>
        <dbReference type="SAM" id="MobiDB-lite"/>
    </source>
</evidence>
<feature type="region of interest" description="Disordered" evidence="1">
    <location>
        <begin position="440"/>
        <end position="460"/>
    </location>
</feature>
<feature type="compositionally biased region" description="Acidic residues" evidence="1">
    <location>
        <begin position="442"/>
        <end position="458"/>
    </location>
</feature>
<dbReference type="Proteomes" id="UP000076881">
    <property type="component" value="Unassembled WGS sequence"/>
</dbReference>
<feature type="domain" description="Heterokaryon incompatibility" evidence="2">
    <location>
        <begin position="78"/>
        <end position="143"/>
    </location>
</feature>
<feature type="region of interest" description="Disordered" evidence="1">
    <location>
        <begin position="502"/>
        <end position="619"/>
    </location>
</feature>
<dbReference type="PANTHER" id="PTHR10622">
    <property type="entry name" value="HET DOMAIN-CONTAINING PROTEIN"/>
    <property type="match status" value="1"/>
</dbReference>
<accession>A0A162JYU0</accession>
<protein>
    <submittedName>
        <fullName evidence="3">HET domain protein</fullName>
    </submittedName>
</protein>
<reference evidence="3 4" key="1">
    <citation type="journal article" date="2016" name="Genome Biol. Evol.">
        <title>Divergent and convergent evolution of fungal pathogenicity.</title>
        <authorList>
            <person name="Shang Y."/>
            <person name="Xiao G."/>
            <person name="Zheng P."/>
            <person name="Cen K."/>
            <person name="Zhan S."/>
            <person name="Wang C."/>
        </authorList>
    </citation>
    <scope>NUCLEOTIDE SEQUENCE [LARGE SCALE GENOMIC DNA]</scope>
    <source>
        <strain evidence="3 4">RCEF 1005</strain>
    </source>
</reference>
<proteinExistence type="predicted"/>
<evidence type="ECO:0000313" key="3">
    <source>
        <dbReference type="EMBL" id="OAA75442.1"/>
    </source>
</evidence>
<feature type="compositionally biased region" description="Basic and acidic residues" evidence="1">
    <location>
        <begin position="27"/>
        <end position="36"/>
    </location>
</feature>
<dbReference type="OrthoDB" id="5241264at2759"/>
<dbReference type="AlphaFoldDB" id="A0A162JYU0"/>
<keyword evidence="4" id="KW-1185">Reference proteome</keyword>
<dbReference type="InterPro" id="IPR010730">
    <property type="entry name" value="HET"/>
</dbReference>
<dbReference type="PANTHER" id="PTHR10622:SF12">
    <property type="entry name" value="HET DOMAIN-CONTAINING PROTEIN"/>
    <property type="match status" value="1"/>
</dbReference>
<feature type="region of interest" description="Disordered" evidence="1">
    <location>
        <begin position="27"/>
        <end position="64"/>
    </location>
</feature>